<comment type="catalytic activity">
    <reaction evidence="1">
        <text>Catalyzes the rearrangement of -S-S- bonds in proteins.</text>
        <dbReference type="EC" id="5.3.4.1"/>
    </reaction>
</comment>
<feature type="signal peptide" evidence="9">
    <location>
        <begin position="1"/>
        <end position="19"/>
    </location>
</feature>
<evidence type="ECO:0000259" key="10">
    <source>
        <dbReference type="PROSITE" id="PS51352"/>
    </source>
</evidence>
<evidence type="ECO:0000256" key="5">
    <source>
        <dbReference type="ARBA" id="ARBA00022824"/>
    </source>
</evidence>
<dbReference type="Gene3D" id="3.40.30.10">
    <property type="entry name" value="Glutaredoxin"/>
    <property type="match status" value="4"/>
</dbReference>
<dbReference type="EMBL" id="NWUJ01000008">
    <property type="protein sequence ID" value="PFH33740.1"/>
    <property type="molecule type" value="Genomic_DNA"/>
</dbReference>
<organism evidence="11 12">
    <name type="scientific">Besnoitia besnoiti</name>
    <name type="common">Apicomplexan protozoan</name>
    <dbReference type="NCBI Taxonomy" id="94643"/>
    <lineage>
        <taxon>Eukaryota</taxon>
        <taxon>Sar</taxon>
        <taxon>Alveolata</taxon>
        <taxon>Apicomplexa</taxon>
        <taxon>Conoidasida</taxon>
        <taxon>Coccidia</taxon>
        <taxon>Eucoccidiorida</taxon>
        <taxon>Eimeriorina</taxon>
        <taxon>Sarcocystidae</taxon>
        <taxon>Besnoitia</taxon>
    </lineage>
</organism>
<keyword evidence="5" id="KW-0256">Endoplasmic reticulum</keyword>
<keyword evidence="12" id="KW-1185">Reference proteome</keyword>
<evidence type="ECO:0000256" key="4">
    <source>
        <dbReference type="ARBA" id="ARBA00012723"/>
    </source>
</evidence>
<dbReference type="CDD" id="cd02961">
    <property type="entry name" value="PDI_a_family"/>
    <property type="match status" value="1"/>
</dbReference>
<dbReference type="RefSeq" id="XP_029217749.1">
    <property type="nucleotide sequence ID" value="XM_029366318.1"/>
</dbReference>
<evidence type="ECO:0000256" key="9">
    <source>
        <dbReference type="SAM" id="SignalP"/>
    </source>
</evidence>
<evidence type="ECO:0000256" key="3">
    <source>
        <dbReference type="ARBA" id="ARBA00006347"/>
    </source>
</evidence>
<dbReference type="KEGG" id="bbes:BESB_079560"/>
<accession>A0A2A9MED0</accession>
<feature type="domain" description="Thioredoxin" evidence="10">
    <location>
        <begin position="79"/>
        <end position="214"/>
    </location>
</feature>
<sequence>MGRLSRAAGALCLFVLSSANSPQASPARSAASVSSLLLPFFSASLLRDVSSSAVTGAAAARREAGVVNVEEADAQDEDARGEKAQKSYTLQQRKQTEESKSQVLDNGAISLSGLKAYKAFLESHPFVFVMYYAPWCYWSKATMPEFHAAAKILAHHDPPVILALVDSVEEEDIANFEDIREFPTLRFFIDGRAQAYHGRRHRTHLVHWVDTRLDRDKSLTSADHLDELVMNREYGHLVIIGAFPDSGYDATAYVSVARQFGEDVFFGHVQQPELIDHLRNRHIFRLLTGAERTPEVERRVASPPFIVVFSKNAHEPDVHVYAGNPSDVASLTHFASRFRFPLISVFDADRLPANFFSDPRPKAAYIINTKNDPGAIGAVESETSRDPLVLAFIDAAKRYRHALLATVCGNTTPFEKHMLELLGVDEESLPAVRIMSVNPDSDGRHHPALKYRPEEPGAKSSSWGVRQPRVAIRHLTPKIIGDFFDAFARNDVEPYFRSEAVAEDLAEPRGAVKTVVGATFKQIVMESDEDVFIEFYAPWCGYCRKLEPAYKELAARLRDVTGLTVAKIDATRNEVPSIKVSGYPTLFLFPRGKKDDPPQIYSGDRTVKDMLEWLEGRVQRAKVDARHLLSIDLASRDGREPVGSVLEEL</sequence>
<dbReference type="OrthoDB" id="72053at2759"/>
<dbReference type="GO" id="GO:0005788">
    <property type="term" value="C:endoplasmic reticulum lumen"/>
    <property type="evidence" value="ECO:0007669"/>
    <property type="project" value="UniProtKB-SubCell"/>
</dbReference>
<dbReference type="SUPFAM" id="SSF52833">
    <property type="entry name" value="Thioredoxin-like"/>
    <property type="match status" value="2"/>
</dbReference>
<evidence type="ECO:0000256" key="6">
    <source>
        <dbReference type="ARBA" id="ARBA00023235"/>
    </source>
</evidence>
<dbReference type="PANTHER" id="PTHR18929:SF132">
    <property type="entry name" value="PROTEIN DISULFIDE-ISOMERASE A3"/>
    <property type="match status" value="1"/>
</dbReference>
<evidence type="ECO:0000256" key="2">
    <source>
        <dbReference type="ARBA" id="ARBA00004319"/>
    </source>
</evidence>
<dbReference type="GO" id="GO:0006457">
    <property type="term" value="P:protein folding"/>
    <property type="evidence" value="ECO:0007669"/>
    <property type="project" value="TreeGrafter"/>
</dbReference>
<feature type="region of interest" description="Disordered" evidence="8">
    <location>
        <begin position="71"/>
        <end position="102"/>
    </location>
</feature>
<dbReference type="GO" id="GO:0034976">
    <property type="term" value="P:response to endoplasmic reticulum stress"/>
    <property type="evidence" value="ECO:0007669"/>
    <property type="project" value="TreeGrafter"/>
</dbReference>
<keyword evidence="6" id="KW-0413">Isomerase</keyword>
<dbReference type="VEuPathDB" id="ToxoDB:BESB_079560"/>
<evidence type="ECO:0000313" key="12">
    <source>
        <dbReference type="Proteomes" id="UP000224006"/>
    </source>
</evidence>
<keyword evidence="9" id="KW-0732">Signal</keyword>
<dbReference type="CDD" id="cd02995">
    <property type="entry name" value="PDI_a_PDI_a'_C"/>
    <property type="match status" value="1"/>
</dbReference>
<evidence type="ECO:0000256" key="8">
    <source>
        <dbReference type="SAM" id="MobiDB-lite"/>
    </source>
</evidence>
<protein>
    <recommendedName>
        <fullName evidence="4">protein disulfide-isomerase</fullName>
        <ecNumber evidence="4">5.3.4.1</ecNumber>
    </recommendedName>
</protein>
<name>A0A2A9MED0_BESBE</name>
<dbReference type="PROSITE" id="PS51352">
    <property type="entry name" value="THIOREDOXIN_2"/>
    <property type="match status" value="2"/>
</dbReference>
<evidence type="ECO:0000313" key="11">
    <source>
        <dbReference type="EMBL" id="PFH33740.1"/>
    </source>
</evidence>
<dbReference type="AlphaFoldDB" id="A0A2A9MED0"/>
<dbReference type="GeneID" id="40312883"/>
<proteinExistence type="inferred from homology"/>
<dbReference type="PANTHER" id="PTHR18929">
    <property type="entry name" value="PROTEIN DISULFIDE ISOMERASE"/>
    <property type="match status" value="1"/>
</dbReference>
<dbReference type="STRING" id="94643.A0A2A9MED0"/>
<dbReference type="GO" id="GO:0003756">
    <property type="term" value="F:protein disulfide isomerase activity"/>
    <property type="evidence" value="ECO:0007669"/>
    <property type="project" value="UniProtKB-EC"/>
</dbReference>
<comment type="caution">
    <text evidence="11">The sequence shown here is derived from an EMBL/GenBank/DDBJ whole genome shotgun (WGS) entry which is preliminary data.</text>
</comment>
<dbReference type="InterPro" id="IPR036249">
    <property type="entry name" value="Thioredoxin-like_sf"/>
</dbReference>
<dbReference type="PRINTS" id="PR00421">
    <property type="entry name" value="THIOREDOXIN"/>
</dbReference>
<dbReference type="InterPro" id="IPR017937">
    <property type="entry name" value="Thioredoxin_CS"/>
</dbReference>
<reference evidence="11 12" key="1">
    <citation type="submission" date="2017-09" db="EMBL/GenBank/DDBJ databases">
        <title>Genome sequencing of Besnoitia besnoiti strain Bb-Ger1.</title>
        <authorList>
            <person name="Schares G."/>
            <person name="Venepally P."/>
            <person name="Lorenzi H.A."/>
        </authorList>
    </citation>
    <scope>NUCLEOTIDE SEQUENCE [LARGE SCALE GENOMIC DNA]</scope>
    <source>
        <strain evidence="11 12">Bb-Ger1</strain>
    </source>
</reference>
<dbReference type="InterPro" id="IPR013766">
    <property type="entry name" value="Thioredoxin_domain"/>
</dbReference>
<feature type="domain" description="Thioredoxin" evidence="10">
    <location>
        <begin position="487"/>
        <end position="619"/>
    </location>
</feature>
<dbReference type="Proteomes" id="UP000224006">
    <property type="component" value="Chromosome VII"/>
</dbReference>
<dbReference type="Pfam" id="PF00085">
    <property type="entry name" value="Thioredoxin"/>
    <property type="match status" value="2"/>
</dbReference>
<evidence type="ECO:0000256" key="1">
    <source>
        <dbReference type="ARBA" id="ARBA00001182"/>
    </source>
</evidence>
<keyword evidence="7" id="KW-0676">Redox-active center</keyword>
<comment type="similarity">
    <text evidence="3">Belongs to the protein disulfide isomerase family.</text>
</comment>
<gene>
    <name evidence="11" type="ORF">BESB_079560</name>
</gene>
<dbReference type="PROSITE" id="PS00194">
    <property type="entry name" value="THIOREDOXIN_1"/>
    <property type="match status" value="1"/>
</dbReference>
<evidence type="ECO:0000256" key="7">
    <source>
        <dbReference type="ARBA" id="ARBA00023284"/>
    </source>
</evidence>
<feature type="chain" id="PRO_5013038361" description="protein disulfide-isomerase" evidence="9">
    <location>
        <begin position="20"/>
        <end position="649"/>
    </location>
</feature>
<dbReference type="EC" id="5.3.4.1" evidence="4"/>
<comment type="subcellular location">
    <subcellularLocation>
        <location evidence="2">Endoplasmic reticulum lumen</location>
    </subcellularLocation>
</comment>